<keyword evidence="1" id="KW-1133">Transmembrane helix</keyword>
<accession>A0AA92QU08</accession>
<dbReference type="Proteomes" id="UP000503330">
    <property type="component" value="Chromosome"/>
</dbReference>
<sequence length="58" mass="6163">MAKRVRSSPRTSSVILSVSIISVSIIGGIVLFPILGIGSILLVAVVIFLLSRNQNPRC</sequence>
<keyword evidence="1" id="KW-0812">Transmembrane</keyword>
<dbReference type="Proteomes" id="UP001203972">
    <property type="component" value="Unassembled WGS sequence"/>
</dbReference>
<dbReference type="GeneID" id="61924383"/>
<evidence type="ECO:0000313" key="5">
    <source>
        <dbReference type="Proteomes" id="UP001203972"/>
    </source>
</evidence>
<dbReference type="EMBL" id="CP048838">
    <property type="protein sequence ID" value="QJA01376.1"/>
    <property type="molecule type" value="Genomic_DNA"/>
</dbReference>
<evidence type="ECO:0000256" key="1">
    <source>
        <dbReference type="SAM" id="Phobius"/>
    </source>
</evidence>
<feature type="transmembrane region" description="Helical" evidence="1">
    <location>
        <begin position="20"/>
        <end position="50"/>
    </location>
</feature>
<dbReference type="AlphaFoldDB" id="A0AA92QU08"/>
<evidence type="ECO:0000313" key="4">
    <source>
        <dbReference type="Proteomes" id="UP000503330"/>
    </source>
</evidence>
<dbReference type="EMBL" id="JAKTMA010000021">
    <property type="protein sequence ID" value="MCR0233654.1"/>
    <property type="molecule type" value="Genomic_DNA"/>
</dbReference>
<reference evidence="2" key="2">
    <citation type="journal article" date="2022" name="Clin. Infect. Dis.">
        <title>Association between Clostridium innocuum and antibiotic-associated diarrhea in adults and children: A cross-sectional study and comparative genomics analysis.</title>
        <authorList>
            <person name="Cherny K.E."/>
            <person name="Muscat E.B."/>
            <person name="Balaji A."/>
            <person name="Mukherjee J."/>
            <person name="Ozer E.A."/>
            <person name="Angarone M.P."/>
            <person name="Hauser A.R."/>
            <person name="Sichel J.S."/>
            <person name="Amponsah E."/>
            <person name="Kociolek L.K."/>
        </authorList>
    </citation>
    <scope>NUCLEOTIDE SEQUENCE</scope>
    <source>
        <strain evidence="2">NU1-AC-029v</strain>
    </source>
</reference>
<evidence type="ECO:0000313" key="2">
    <source>
        <dbReference type="EMBL" id="MCR0233654.1"/>
    </source>
</evidence>
<keyword evidence="1" id="KW-0472">Membrane</keyword>
<proteinExistence type="predicted"/>
<reference evidence="3 4" key="1">
    <citation type="submission" date="2020-02" db="EMBL/GenBank/DDBJ databases">
        <authorList>
            <person name="Kociolek L.K."/>
            <person name="Ozer E.A."/>
        </authorList>
    </citation>
    <scope>NUCLEOTIDE SEQUENCE [LARGE SCALE GENOMIC DNA]</scope>
    <source>
        <strain evidence="3 4">ATCC 14501</strain>
    </source>
</reference>
<protein>
    <submittedName>
        <fullName evidence="2">Uncharacterized protein</fullName>
    </submittedName>
</protein>
<gene>
    <name evidence="3" type="ORF">G4D54_02560</name>
    <name evidence="2" type="ORF">MKC95_12825</name>
</gene>
<name>A0AA92QU08_CLOIN</name>
<organism evidence="2 5">
    <name type="scientific">Clostridium innocuum</name>
    <dbReference type="NCBI Taxonomy" id="1522"/>
    <lineage>
        <taxon>Bacteria</taxon>
        <taxon>Bacillati</taxon>
        <taxon>Bacillota</taxon>
        <taxon>Clostridia</taxon>
        <taxon>Eubacteriales</taxon>
        <taxon>Clostridiaceae</taxon>
        <taxon>Clostridium</taxon>
    </lineage>
</organism>
<evidence type="ECO:0000313" key="3">
    <source>
        <dbReference type="EMBL" id="QJA01376.1"/>
    </source>
</evidence>
<dbReference type="RefSeq" id="WP_002607176.1">
    <property type="nucleotide sequence ID" value="NZ_AP025565.1"/>
</dbReference>